<dbReference type="SUPFAM" id="SSF52540">
    <property type="entry name" value="P-loop containing nucleoside triphosphate hydrolases"/>
    <property type="match status" value="1"/>
</dbReference>
<evidence type="ECO:0000313" key="4">
    <source>
        <dbReference type="Proteomes" id="UP001221519"/>
    </source>
</evidence>
<feature type="domain" description="OLD protein-like TOPRIM" evidence="2">
    <location>
        <begin position="370"/>
        <end position="434"/>
    </location>
</feature>
<geneLocation type="plasmid" evidence="3 4">
    <name>unnamed2</name>
</geneLocation>
<dbReference type="InterPro" id="IPR034139">
    <property type="entry name" value="TOPRIM_OLD"/>
</dbReference>
<feature type="domain" description="Endonuclease GajA/Old nuclease/RecF-like AAA" evidence="1">
    <location>
        <begin position="174"/>
        <end position="324"/>
    </location>
</feature>
<name>A0ABY7XHZ9_9BACL</name>
<dbReference type="CDD" id="cd01026">
    <property type="entry name" value="TOPRIM_OLD"/>
    <property type="match status" value="1"/>
</dbReference>
<reference evidence="3 4" key="1">
    <citation type="submission" date="2023-02" db="EMBL/GenBank/DDBJ databases">
        <title>Pathogen: clinical or host-associated sample.</title>
        <authorList>
            <person name="Hergert J."/>
            <person name="Casey R."/>
            <person name="Wagner J."/>
            <person name="Young E.L."/>
            <person name="Oakeson K.F."/>
        </authorList>
    </citation>
    <scope>NUCLEOTIDE SEQUENCE [LARGE SCALE GENOMIC DNA]</scope>
    <source>
        <strain evidence="3 4">2022CK-00829</strain>
        <plasmid evidence="3 4">unnamed2</plasmid>
    </source>
</reference>
<organism evidence="3 4">
    <name type="scientific">Paenibacillus urinalis</name>
    <dbReference type="NCBI Taxonomy" id="521520"/>
    <lineage>
        <taxon>Bacteria</taxon>
        <taxon>Bacillati</taxon>
        <taxon>Bacillota</taxon>
        <taxon>Bacilli</taxon>
        <taxon>Bacillales</taxon>
        <taxon>Paenibacillaceae</taxon>
        <taxon>Paenibacillus</taxon>
    </lineage>
</organism>
<dbReference type="InterPro" id="IPR041685">
    <property type="entry name" value="AAA_GajA/Old/RecF-like"/>
</dbReference>
<dbReference type="Proteomes" id="UP001221519">
    <property type="component" value="Plasmid unnamed2"/>
</dbReference>
<dbReference type="EMBL" id="CP118110">
    <property type="protein sequence ID" value="WDI05390.1"/>
    <property type="molecule type" value="Genomic_DNA"/>
</dbReference>
<proteinExistence type="predicted"/>
<dbReference type="Pfam" id="PF20469">
    <property type="entry name" value="OLD-like_TOPRIM"/>
    <property type="match status" value="1"/>
</dbReference>
<keyword evidence="4" id="KW-1185">Reference proteome</keyword>
<dbReference type="RefSeq" id="WP_205055012.1">
    <property type="nucleotide sequence ID" value="NZ_CP118110.1"/>
</dbReference>
<keyword evidence="3" id="KW-0614">Plasmid</keyword>
<accession>A0ABY7XHZ9</accession>
<dbReference type="PANTHER" id="PTHR43581">
    <property type="entry name" value="ATP/GTP PHOSPHATASE"/>
    <property type="match status" value="1"/>
</dbReference>
<dbReference type="InterPro" id="IPR051396">
    <property type="entry name" value="Bact_Antivir_Def_Nuclease"/>
</dbReference>
<dbReference type="Gene3D" id="3.40.50.300">
    <property type="entry name" value="P-loop containing nucleotide triphosphate hydrolases"/>
    <property type="match status" value="1"/>
</dbReference>
<gene>
    <name evidence="3" type="ORF">PUW25_26725</name>
</gene>
<evidence type="ECO:0000313" key="3">
    <source>
        <dbReference type="EMBL" id="WDI05390.1"/>
    </source>
</evidence>
<sequence length="591" mass="68409">MKLISLEIENFRNFGEVKISLTNQNVIFGMNDVGKTNFMFALRFLLDKEIRKNGFMISDYYKNNIEEIIRITLGVDLSDRENNDDSKHIISKVGGARSSDELDKFYFQIEGVYDKSEEIGIPKMYWGNNLEKLIEIGHNGYFSIIDNLFKVVYVDPVIDLEKTFSKNRTRLFNQAKLDDSDIEISNQIKELANLLNTKISSMSLIQSFQTTITEEYKKLKNEHINIEMKSELSISGYFSNLIPYIKRDNDDNIYPTSGDGRKKILAYSILNHLIQLQEGNKIIIYLIEEPENSLHRSMQIALSKQLFNSKVYNYFFLSTHSSELLYEMDNASLIRVYSQSGTLCESYIYHVDEEYKNVKKELNRSLATALFADKVLLVEGPSEKVLFEKILEEVHPTYELDGGFLLDVSGIKFKPYVEVLRGLNITVFVKTDNDLKSKRNQPKIFDLIGIQRCLNLLEATEEEKDPIEPIEIDYYTENEDGKKVFKQKGKDQLIKTKKLELFKQYKSEIQLMKDNGIYLSKIDLEHDLYEAIGGTMETALGSDPIKYLQDHKLINMIELTNHLSKDDCINIIKHPLFEALRKLVSDEIEIG</sequence>
<evidence type="ECO:0000259" key="2">
    <source>
        <dbReference type="Pfam" id="PF20469"/>
    </source>
</evidence>
<dbReference type="Pfam" id="PF13175">
    <property type="entry name" value="AAA_15"/>
    <property type="match status" value="2"/>
</dbReference>
<feature type="domain" description="Endonuclease GajA/Old nuclease/RecF-like AAA" evidence="1">
    <location>
        <begin position="1"/>
        <end position="89"/>
    </location>
</feature>
<evidence type="ECO:0000259" key="1">
    <source>
        <dbReference type="Pfam" id="PF13175"/>
    </source>
</evidence>
<dbReference type="PANTHER" id="PTHR43581:SF4">
    <property type="entry name" value="ATP_GTP PHOSPHATASE"/>
    <property type="match status" value="1"/>
</dbReference>
<dbReference type="InterPro" id="IPR027417">
    <property type="entry name" value="P-loop_NTPase"/>
</dbReference>
<protein>
    <submittedName>
        <fullName evidence="3">AAA family ATPase</fullName>
    </submittedName>
</protein>